<dbReference type="InterPro" id="IPR028889">
    <property type="entry name" value="USP"/>
</dbReference>
<feature type="region of interest" description="Disordered" evidence="8">
    <location>
        <begin position="498"/>
        <end position="593"/>
    </location>
</feature>
<evidence type="ECO:0000256" key="4">
    <source>
        <dbReference type="ARBA" id="ARBA00022786"/>
    </source>
</evidence>
<dbReference type="InterPro" id="IPR050164">
    <property type="entry name" value="Peptidase_C19"/>
</dbReference>
<dbReference type="GO" id="GO:0005634">
    <property type="term" value="C:nucleus"/>
    <property type="evidence" value="ECO:0007669"/>
    <property type="project" value="TreeGrafter"/>
</dbReference>
<feature type="region of interest" description="Disordered" evidence="8">
    <location>
        <begin position="99"/>
        <end position="121"/>
    </location>
</feature>
<dbReference type="EC" id="3.4.19.12" evidence="7"/>
<dbReference type="AlphaFoldDB" id="A0A7S2YG47"/>
<comment type="catalytic activity">
    <reaction evidence="1 7">
        <text>Thiol-dependent hydrolysis of ester, thioester, amide, peptide and isopeptide bonds formed by the C-terminal Gly of ubiquitin (a 76-residue protein attached to proteins as an intracellular targeting signal).</text>
        <dbReference type="EC" id="3.4.19.12"/>
    </reaction>
</comment>
<dbReference type="PROSITE" id="PS00973">
    <property type="entry name" value="USP_2"/>
    <property type="match status" value="1"/>
</dbReference>
<evidence type="ECO:0000259" key="9">
    <source>
        <dbReference type="PROSITE" id="PS50235"/>
    </source>
</evidence>
<dbReference type="Gene3D" id="3.90.70.10">
    <property type="entry name" value="Cysteine proteinases"/>
    <property type="match status" value="1"/>
</dbReference>
<keyword evidence="4 7" id="KW-0833">Ubl conjugation pathway</keyword>
<dbReference type="InterPro" id="IPR018200">
    <property type="entry name" value="USP_CS"/>
</dbReference>
<protein>
    <recommendedName>
        <fullName evidence="7">Ubiquitin carboxyl-terminal hydrolase</fullName>
        <ecNumber evidence="7">3.4.19.12</ecNumber>
    </recommendedName>
</protein>
<proteinExistence type="inferred from homology"/>
<dbReference type="InterPro" id="IPR038765">
    <property type="entry name" value="Papain-like_cys_pep_sf"/>
</dbReference>
<evidence type="ECO:0000256" key="8">
    <source>
        <dbReference type="SAM" id="MobiDB-lite"/>
    </source>
</evidence>
<dbReference type="GO" id="GO:0006508">
    <property type="term" value="P:proteolysis"/>
    <property type="evidence" value="ECO:0007669"/>
    <property type="project" value="UniProtKB-KW"/>
</dbReference>
<organism evidence="10">
    <name type="scientific">Entomoneis paludosa</name>
    <dbReference type="NCBI Taxonomy" id="265537"/>
    <lineage>
        <taxon>Eukaryota</taxon>
        <taxon>Sar</taxon>
        <taxon>Stramenopiles</taxon>
        <taxon>Ochrophyta</taxon>
        <taxon>Bacillariophyta</taxon>
        <taxon>Bacillariophyceae</taxon>
        <taxon>Bacillariophycidae</taxon>
        <taxon>Entomoneidaceae</taxon>
        <taxon>Entomoneis</taxon>
    </lineage>
</organism>
<evidence type="ECO:0000256" key="2">
    <source>
        <dbReference type="ARBA" id="ARBA00009085"/>
    </source>
</evidence>
<evidence type="ECO:0000256" key="6">
    <source>
        <dbReference type="ARBA" id="ARBA00022807"/>
    </source>
</evidence>
<dbReference type="Pfam" id="PF00443">
    <property type="entry name" value="UCH"/>
    <property type="match status" value="1"/>
</dbReference>
<feature type="domain" description="USP" evidence="9">
    <location>
        <begin position="49"/>
        <end position="408"/>
    </location>
</feature>
<feature type="compositionally biased region" description="Basic and acidic residues" evidence="8">
    <location>
        <begin position="545"/>
        <end position="558"/>
    </location>
</feature>
<sequence>MEQAAPVGYLKGGDLHQLPLSESAVEQSPPRTKLLSHTPFLEKPRFRPKGLTNVGNTCYANAVLQCLMSTALTQALMDPEAAPVFRQYSFNLNILQRGSGSVDSDEEGDEEGSNSSEDKLTLKKASNQELADRCQWLTNELKKVTLNYVNVECKLDVEPTMSESISNLFFANEGPVVNPQSITRHPHRISRCLRPYQQEDAHEFLRAMLSTLAMNGRNKELSSLFDGLMESSITCQSCGNPSLTRDRYMDLSLNIADKHIHTLHDALKHFTQSEMLTGDNKVQCDRCNEKCTAKKGLRLATAPSILVCHLKRFAFDPCGGLVRLSKKVKFPTRLDISDYMSNMNQSQPPEYELVAVLVHQGQSCEAGHYVAFVKSEGEWFCCNDKQVTPVPFEKVMRQQAYILMYEVADMRENHGFPSPSGSPKQMDDSTDGSSSYGGPRQPNTLLNSMLCGLDNEVVRSMCFALSPEYGAPSVDTSHEVQCTFQPMCGGMVVGPVREASEEESENDEEDSLIAGDIEDDIEQERDWAKTPLRKSMSSGNIGHLEQQDPRRRGCDFLKTDSGITGHSPTRARKGRSKSLKVHSRSGLPPRPSS</sequence>
<name>A0A7S2YG47_9STRA</name>
<feature type="region of interest" description="Disordered" evidence="8">
    <location>
        <begin position="413"/>
        <end position="441"/>
    </location>
</feature>
<dbReference type="PANTHER" id="PTHR24006">
    <property type="entry name" value="UBIQUITIN CARBOXYL-TERMINAL HYDROLASE"/>
    <property type="match status" value="1"/>
</dbReference>
<dbReference type="GO" id="GO:0016579">
    <property type="term" value="P:protein deubiquitination"/>
    <property type="evidence" value="ECO:0007669"/>
    <property type="project" value="InterPro"/>
</dbReference>
<dbReference type="SUPFAM" id="SSF54001">
    <property type="entry name" value="Cysteine proteinases"/>
    <property type="match status" value="1"/>
</dbReference>
<dbReference type="InterPro" id="IPR001394">
    <property type="entry name" value="Peptidase_C19_UCH"/>
</dbReference>
<dbReference type="PROSITE" id="PS50235">
    <property type="entry name" value="USP_3"/>
    <property type="match status" value="1"/>
</dbReference>
<evidence type="ECO:0000256" key="3">
    <source>
        <dbReference type="ARBA" id="ARBA00022670"/>
    </source>
</evidence>
<feature type="compositionally biased region" description="Acidic residues" evidence="8">
    <location>
        <begin position="500"/>
        <end position="523"/>
    </location>
</feature>
<comment type="similarity">
    <text evidence="2 7">Belongs to the peptidase C19 family.</text>
</comment>
<evidence type="ECO:0000256" key="7">
    <source>
        <dbReference type="RuleBase" id="RU366025"/>
    </source>
</evidence>
<feature type="compositionally biased region" description="Basic residues" evidence="8">
    <location>
        <begin position="569"/>
        <end position="583"/>
    </location>
</feature>
<dbReference type="GO" id="GO:0005829">
    <property type="term" value="C:cytosol"/>
    <property type="evidence" value="ECO:0007669"/>
    <property type="project" value="TreeGrafter"/>
</dbReference>
<keyword evidence="5 7" id="KW-0378">Hydrolase</keyword>
<evidence type="ECO:0000313" key="10">
    <source>
        <dbReference type="EMBL" id="CAD9975388.1"/>
    </source>
</evidence>
<accession>A0A7S2YG47</accession>
<gene>
    <name evidence="10" type="ORF">APAL1065_LOCUS16254</name>
</gene>
<dbReference type="PROSITE" id="PS00972">
    <property type="entry name" value="USP_1"/>
    <property type="match status" value="1"/>
</dbReference>
<dbReference type="GO" id="GO:0004843">
    <property type="term" value="F:cysteine-type deubiquitinase activity"/>
    <property type="evidence" value="ECO:0007669"/>
    <property type="project" value="UniProtKB-UniRule"/>
</dbReference>
<evidence type="ECO:0000256" key="5">
    <source>
        <dbReference type="ARBA" id="ARBA00022801"/>
    </source>
</evidence>
<reference evidence="10" key="1">
    <citation type="submission" date="2021-01" db="EMBL/GenBank/DDBJ databases">
        <authorList>
            <person name="Corre E."/>
            <person name="Pelletier E."/>
            <person name="Niang G."/>
            <person name="Scheremetjew M."/>
            <person name="Finn R."/>
            <person name="Kale V."/>
            <person name="Holt S."/>
            <person name="Cochrane G."/>
            <person name="Meng A."/>
            <person name="Brown T."/>
            <person name="Cohen L."/>
        </authorList>
    </citation>
    <scope>NUCLEOTIDE SEQUENCE</scope>
    <source>
        <strain evidence="10">CCMP125</strain>
    </source>
</reference>
<dbReference type="EMBL" id="HBHT01024213">
    <property type="protein sequence ID" value="CAD9975388.1"/>
    <property type="molecule type" value="Transcribed_RNA"/>
</dbReference>
<dbReference type="PANTHER" id="PTHR24006:SF758">
    <property type="entry name" value="UBIQUITIN CARBOXYL-TERMINAL HYDROLASE 36"/>
    <property type="match status" value="1"/>
</dbReference>
<keyword evidence="6 7" id="KW-0788">Thiol protease</keyword>
<evidence type="ECO:0000256" key="1">
    <source>
        <dbReference type="ARBA" id="ARBA00000707"/>
    </source>
</evidence>
<keyword evidence="3 7" id="KW-0645">Protease</keyword>
<feature type="compositionally biased region" description="Acidic residues" evidence="8">
    <location>
        <begin position="103"/>
        <end position="112"/>
    </location>
</feature>